<dbReference type="Proteomes" id="UP000198924">
    <property type="component" value="Unassembled WGS sequence"/>
</dbReference>
<dbReference type="GO" id="GO:0051213">
    <property type="term" value="F:dioxygenase activity"/>
    <property type="evidence" value="ECO:0007669"/>
    <property type="project" value="UniProtKB-KW"/>
</dbReference>
<sequence length="135" mass="15319">MPENKPVRPGKTGGMRHVALFVDDLAACEHFYTELLGMEVEWRPDEQNVYLSSGNDNLALHQASESPAPAHQQKLDHIGFIIPTMDEVDTWFEFLNANNVEIRNPPRTHRDGARSFYCYDPSGTVVQIIYHPPIS</sequence>
<keyword evidence="2" id="KW-0223">Dioxygenase</keyword>
<feature type="domain" description="VOC" evidence="1">
    <location>
        <begin position="14"/>
        <end position="131"/>
    </location>
</feature>
<dbReference type="Pfam" id="PF00903">
    <property type="entry name" value="Glyoxalase"/>
    <property type="match status" value="1"/>
</dbReference>
<dbReference type="SUPFAM" id="SSF54593">
    <property type="entry name" value="Glyoxalase/Bleomycin resistance protein/Dihydroxybiphenyl dioxygenase"/>
    <property type="match status" value="1"/>
</dbReference>
<dbReference type="STRING" id="45496.SAMN04488079_103207"/>
<gene>
    <name evidence="2" type="ORF">SAMN04488079_103207</name>
</gene>
<dbReference type="EMBL" id="FOSH01000003">
    <property type="protein sequence ID" value="SFJ98411.1"/>
    <property type="molecule type" value="Genomic_DNA"/>
</dbReference>
<dbReference type="OrthoDB" id="9795618at2"/>
<dbReference type="PROSITE" id="PS51819">
    <property type="entry name" value="VOC"/>
    <property type="match status" value="1"/>
</dbReference>
<reference evidence="3" key="1">
    <citation type="submission" date="2016-10" db="EMBL/GenBank/DDBJ databases">
        <authorList>
            <person name="Varghese N."/>
            <person name="Submissions S."/>
        </authorList>
    </citation>
    <scope>NUCLEOTIDE SEQUENCE [LARGE SCALE GENOMIC DNA]</scope>
    <source>
        <strain evidence="3">DSM 11578</strain>
    </source>
</reference>
<dbReference type="PANTHER" id="PTHR36113">
    <property type="entry name" value="LYASE, PUTATIVE-RELATED-RELATED"/>
    <property type="match status" value="1"/>
</dbReference>
<dbReference type="RefSeq" id="WP_091711821.1">
    <property type="nucleotide sequence ID" value="NZ_FOSH01000003.1"/>
</dbReference>
<organism evidence="2 3">
    <name type="scientific">Methylophaga sulfidovorans</name>
    <dbReference type="NCBI Taxonomy" id="45496"/>
    <lineage>
        <taxon>Bacteria</taxon>
        <taxon>Pseudomonadati</taxon>
        <taxon>Pseudomonadota</taxon>
        <taxon>Gammaproteobacteria</taxon>
        <taxon>Thiotrichales</taxon>
        <taxon>Piscirickettsiaceae</taxon>
        <taxon>Methylophaga</taxon>
    </lineage>
</organism>
<dbReference type="AlphaFoldDB" id="A0A1I3VWA0"/>
<dbReference type="Gene3D" id="3.10.180.10">
    <property type="entry name" value="2,3-Dihydroxybiphenyl 1,2-Dioxygenase, domain 1"/>
    <property type="match status" value="1"/>
</dbReference>
<dbReference type="CDD" id="cd06587">
    <property type="entry name" value="VOC"/>
    <property type="match status" value="1"/>
</dbReference>
<proteinExistence type="predicted"/>
<accession>A0A1I3VWA0</accession>
<protein>
    <submittedName>
        <fullName evidence="2">Catechol 2,3-dioxygenase</fullName>
    </submittedName>
</protein>
<dbReference type="InterPro" id="IPR051332">
    <property type="entry name" value="Fosfomycin_Res_Enzymes"/>
</dbReference>
<evidence type="ECO:0000259" key="1">
    <source>
        <dbReference type="PROSITE" id="PS51819"/>
    </source>
</evidence>
<evidence type="ECO:0000313" key="2">
    <source>
        <dbReference type="EMBL" id="SFJ98411.1"/>
    </source>
</evidence>
<dbReference type="InterPro" id="IPR004360">
    <property type="entry name" value="Glyas_Fos-R_dOase_dom"/>
</dbReference>
<keyword evidence="3" id="KW-1185">Reference proteome</keyword>
<keyword evidence="2" id="KW-0560">Oxidoreductase</keyword>
<dbReference type="InterPro" id="IPR037523">
    <property type="entry name" value="VOC_core"/>
</dbReference>
<evidence type="ECO:0000313" key="3">
    <source>
        <dbReference type="Proteomes" id="UP000198924"/>
    </source>
</evidence>
<dbReference type="PANTHER" id="PTHR36113:SF1">
    <property type="entry name" value="GLYOXALASE_BLEOMYCIN RESISTANCE PROTEIN_DIOXYGENASE"/>
    <property type="match status" value="1"/>
</dbReference>
<name>A0A1I3VWA0_9GAMM</name>
<dbReference type="InterPro" id="IPR029068">
    <property type="entry name" value="Glyas_Bleomycin-R_OHBP_Dase"/>
</dbReference>